<evidence type="ECO:0000313" key="2">
    <source>
        <dbReference type="EMBL" id="CAL5137146.1"/>
    </source>
</evidence>
<gene>
    <name evidence="2" type="ORF">CDAUBV1_LOCUS11411</name>
</gene>
<accession>A0AAV2TL19</accession>
<dbReference type="AlphaFoldDB" id="A0AAV2TL19"/>
<keyword evidence="1" id="KW-0472">Membrane</keyword>
<name>A0AAV2TL19_CALDB</name>
<feature type="transmembrane region" description="Helical" evidence="1">
    <location>
        <begin position="86"/>
        <end position="105"/>
    </location>
</feature>
<organism evidence="2 3">
    <name type="scientific">Calicophoron daubneyi</name>
    <name type="common">Rumen fluke</name>
    <name type="synonym">Paramphistomum daubneyi</name>
    <dbReference type="NCBI Taxonomy" id="300641"/>
    <lineage>
        <taxon>Eukaryota</taxon>
        <taxon>Metazoa</taxon>
        <taxon>Spiralia</taxon>
        <taxon>Lophotrochozoa</taxon>
        <taxon>Platyhelminthes</taxon>
        <taxon>Trematoda</taxon>
        <taxon>Digenea</taxon>
        <taxon>Plagiorchiida</taxon>
        <taxon>Pronocephalata</taxon>
        <taxon>Paramphistomoidea</taxon>
        <taxon>Paramphistomidae</taxon>
        <taxon>Calicophoron</taxon>
    </lineage>
</organism>
<dbReference type="EMBL" id="CAXLJL010000378">
    <property type="protein sequence ID" value="CAL5137146.1"/>
    <property type="molecule type" value="Genomic_DNA"/>
</dbReference>
<keyword evidence="1" id="KW-1133">Transmembrane helix</keyword>
<keyword evidence="1" id="KW-0812">Transmembrane</keyword>
<feature type="transmembrane region" description="Helical" evidence="1">
    <location>
        <begin position="53"/>
        <end position="74"/>
    </location>
</feature>
<proteinExistence type="predicted"/>
<comment type="caution">
    <text evidence="2">The sequence shown here is derived from an EMBL/GenBank/DDBJ whole genome shotgun (WGS) entry which is preliminary data.</text>
</comment>
<sequence>MLPGQLPCMIRAKIIPLCIIVYLEKFGLTFPECSPRLCPPSPILPVNRAAMSIFRVGLLSQTLCTATSFVSFVFRWCRSVFPPPSLYRSIFVTCSLLLAAPYFCVCF</sequence>
<reference evidence="2" key="1">
    <citation type="submission" date="2024-06" db="EMBL/GenBank/DDBJ databases">
        <authorList>
            <person name="Liu X."/>
            <person name="Lenzi L."/>
            <person name="Haldenby T S."/>
            <person name="Uol C."/>
        </authorList>
    </citation>
    <scope>NUCLEOTIDE SEQUENCE</scope>
</reference>
<evidence type="ECO:0000256" key="1">
    <source>
        <dbReference type="SAM" id="Phobius"/>
    </source>
</evidence>
<dbReference type="Proteomes" id="UP001497525">
    <property type="component" value="Unassembled WGS sequence"/>
</dbReference>
<evidence type="ECO:0000313" key="3">
    <source>
        <dbReference type="Proteomes" id="UP001497525"/>
    </source>
</evidence>
<protein>
    <submittedName>
        <fullName evidence="2">Uncharacterized protein</fullName>
    </submittedName>
</protein>